<dbReference type="GO" id="GO:0015074">
    <property type="term" value="P:DNA integration"/>
    <property type="evidence" value="ECO:0007669"/>
    <property type="project" value="UniProtKB-KW"/>
</dbReference>
<dbReference type="EMBL" id="CAKLBY020000258">
    <property type="protein sequence ID" value="CAK7940498.1"/>
    <property type="molecule type" value="Genomic_DNA"/>
</dbReference>
<evidence type="ECO:0000313" key="10">
    <source>
        <dbReference type="EMBL" id="CAK7940498.1"/>
    </source>
</evidence>
<evidence type="ECO:0000256" key="4">
    <source>
        <dbReference type="ARBA" id="ARBA00022801"/>
    </source>
</evidence>
<gene>
    <name evidence="10" type="ORF">PM001_LOCUS25648</name>
</gene>
<dbReference type="AlphaFoldDB" id="A0AAV1V4U7"/>
<keyword evidence="6" id="KW-0229">DNA integration</keyword>
<evidence type="ECO:0000256" key="9">
    <source>
        <dbReference type="ARBA" id="ARBA00023172"/>
    </source>
</evidence>
<evidence type="ECO:0000256" key="3">
    <source>
        <dbReference type="ARBA" id="ARBA00022759"/>
    </source>
</evidence>
<keyword evidence="8" id="KW-0239">DNA-directed DNA polymerase</keyword>
<accession>A0AAV1V4U7</accession>
<keyword evidence="2" id="KW-0479">Metal-binding</keyword>
<keyword evidence="9" id="KW-0233">DNA recombination</keyword>
<name>A0AAV1V4U7_9STRA</name>
<evidence type="ECO:0000256" key="7">
    <source>
        <dbReference type="ARBA" id="ARBA00022918"/>
    </source>
</evidence>
<organism evidence="10 11">
    <name type="scientific">Peronospora matthiolae</name>
    <dbReference type="NCBI Taxonomy" id="2874970"/>
    <lineage>
        <taxon>Eukaryota</taxon>
        <taxon>Sar</taxon>
        <taxon>Stramenopiles</taxon>
        <taxon>Oomycota</taxon>
        <taxon>Peronosporomycetes</taxon>
        <taxon>Peronosporales</taxon>
        <taxon>Peronosporaceae</taxon>
        <taxon>Peronospora</taxon>
    </lineage>
</organism>
<protein>
    <submittedName>
        <fullName evidence="10">Uncharacterized protein</fullName>
    </submittedName>
</protein>
<dbReference type="Proteomes" id="UP001162060">
    <property type="component" value="Unassembled WGS sequence"/>
</dbReference>
<comment type="caution">
    <text evidence="10">The sequence shown here is derived from an EMBL/GenBank/DDBJ whole genome shotgun (WGS) entry which is preliminary data.</text>
</comment>
<keyword evidence="8" id="KW-0548">Nucleotidyltransferase</keyword>
<dbReference type="InterPro" id="IPR039537">
    <property type="entry name" value="Retrotran_Ty1/copia-like"/>
</dbReference>
<dbReference type="GO" id="GO:0006310">
    <property type="term" value="P:DNA recombination"/>
    <property type="evidence" value="ECO:0007669"/>
    <property type="project" value="UniProtKB-KW"/>
</dbReference>
<proteinExistence type="predicted"/>
<evidence type="ECO:0000313" key="11">
    <source>
        <dbReference type="Proteomes" id="UP001162060"/>
    </source>
</evidence>
<keyword evidence="4" id="KW-0378">Hydrolase</keyword>
<evidence type="ECO:0000256" key="1">
    <source>
        <dbReference type="ARBA" id="ARBA00022722"/>
    </source>
</evidence>
<dbReference type="PANTHER" id="PTHR42648:SF11">
    <property type="entry name" value="TRANSPOSON TY4-P GAG-POL POLYPROTEIN"/>
    <property type="match status" value="1"/>
</dbReference>
<evidence type="ECO:0000256" key="2">
    <source>
        <dbReference type="ARBA" id="ARBA00022723"/>
    </source>
</evidence>
<dbReference type="GO" id="GO:0003887">
    <property type="term" value="F:DNA-directed DNA polymerase activity"/>
    <property type="evidence" value="ECO:0007669"/>
    <property type="project" value="UniProtKB-KW"/>
</dbReference>
<sequence>MMFANALPLQYRGDAVQYAVYILNRSPTRANEKRASPLEMLKGKVPDLRGIVVFGSACSVYRDPRKNSLLKRSQYGIIVGVNKEIKGYKVLLTR</sequence>
<keyword evidence="7" id="KW-0695">RNA-directed DNA polymerase</keyword>
<reference evidence="10" key="1">
    <citation type="submission" date="2024-01" db="EMBL/GenBank/DDBJ databases">
        <authorList>
            <person name="Webb A."/>
        </authorList>
    </citation>
    <scope>NUCLEOTIDE SEQUENCE</scope>
    <source>
        <strain evidence="10">Pm1</strain>
    </source>
</reference>
<evidence type="ECO:0000256" key="5">
    <source>
        <dbReference type="ARBA" id="ARBA00022842"/>
    </source>
</evidence>
<keyword evidence="3" id="KW-0255">Endonuclease</keyword>
<dbReference type="GO" id="GO:0046872">
    <property type="term" value="F:metal ion binding"/>
    <property type="evidence" value="ECO:0007669"/>
    <property type="project" value="UniProtKB-KW"/>
</dbReference>
<evidence type="ECO:0000256" key="6">
    <source>
        <dbReference type="ARBA" id="ARBA00022908"/>
    </source>
</evidence>
<dbReference type="PANTHER" id="PTHR42648">
    <property type="entry name" value="TRANSPOSASE, PUTATIVE-RELATED"/>
    <property type="match status" value="1"/>
</dbReference>
<dbReference type="GO" id="GO:0003964">
    <property type="term" value="F:RNA-directed DNA polymerase activity"/>
    <property type="evidence" value="ECO:0007669"/>
    <property type="project" value="UniProtKB-KW"/>
</dbReference>
<dbReference type="GO" id="GO:0004519">
    <property type="term" value="F:endonuclease activity"/>
    <property type="evidence" value="ECO:0007669"/>
    <property type="project" value="UniProtKB-KW"/>
</dbReference>
<keyword evidence="5" id="KW-0460">Magnesium</keyword>
<keyword evidence="8" id="KW-0808">Transferase</keyword>
<keyword evidence="1" id="KW-0540">Nuclease</keyword>
<evidence type="ECO:0000256" key="8">
    <source>
        <dbReference type="ARBA" id="ARBA00022932"/>
    </source>
</evidence>
<dbReference type="GO" id="GO:0016787">
    <property type="term" value="F:hydrolase activity"/>
    <property type="evidence" value="ECO:0007669"/>
    <property type="project" value="UniProtKB-KW"/>
</dbReference>